<dbReference type="OrthoDB" id="9785372at2"/>
<reference evidence="2 3" key="1">
    <citation type="submission" date="2018-11" db="EMBL/GenBank/DDBJ databases">
        <title>Phylogenetic determinants of toxin gene distribution in genomes of Brevibacillus laterosporus.</title>
        <authorList>
            <person name="Glare T.R."/>
            <person name="Durrant A."/>
            <person name="Berry C."/>
            <person name="Palma L."/>
            <person name="Ormskirk M."/>
            <person name="Cox M.O."/>
        </authorList>
    </citation>
    <scope>NUCLEOTIDE SEQUENCE [LARGE SCALE GENOMIC DNA]</scope>
    <source>
        <strain evidence="2 3">1821L</strain>
    </source>
</reference>
<dbReference type="EMBL" id="CP033464">
    <property type="protein sequence ID" value="QDX93200.1"/>
    <property type="molecule type" value="Genomic_DNA"/>
</dbReference>
<evidence type="ECO:0000259" key="1">
    <source>
        <dbReference type="Pfam" id="PF13460"/>
    </source>
</evidence>
<dbReference type="Gene3D" id="3.40.50.720">
    <property type="entry name" value="NAD(P)-binding Rossmann-like Domain"/>
    <property type="match status" value="1"/>
</dbReference>
<dbReference type="Proteomes" id="UP000319432">
    <property type="component" value="Chromosome"/>
</dbReference>
<evidence type="ECO:0000313" key="3">
    <source>
        <dbReference type="Proteomes" id="UP000319432"/>
    </source>
</evidence>
<dbReference type="SUPFAM" id="SSF51735">
    <property type="entry name" value="NAD(P)-binding Rossmann-fold domains"/>
    <property type="match status" value="1"/>
</dbReference>
<sequence length="212" mass="23380">MKIGIIGATGRAGNLIMQEALQRGHEVTAIVRDATKLGQSNQKVAILQKDMFDLATQDLHKFDVVINSFGAKPGEEYLHVDAGNVLIEALKNAPHTKLFVVGGAGSLFVDEAKTVRLYETLEFPKEYLATATNQGKNLEILKQSNLPQWTFLSPSAMFEPGERTGRYQKGDEQLLVNSKGESSISMEDYAIAVLDELENPHFVNKRFTVVSV</sequence>
<dbReference type="InterPro" id="IPR016040">
    <property type="entry name" value="NAD(P)-bd_dom"/>
</dbReference>
<dbReference type="GO" id="GO:0016646">
    <property type="term" value="F:oxidoreductase activity, acting on the CH-NH group of donors, NAD or NADP as acceptor"/>
    <property type="evidence" value="ECO:0007669"/>
    <property type="project" value="TreeGrafter"/>
</dbReference>
<gene>
    <name evidence="2" type="ORF">EEL30_13355</name>
</gene>
<dbReference type="CDD" id="cd05244">
    <property type="entry name" value="BVR-B_like_SDR_a"/>
    <property type="match status" value="1"/>
</dbReference>
<protein>
    <submittedName>
        <fullName evidence="2">NAD(P)-dependent oxidoreductase</fullName>
    </submittedName>
</protein>
<evidence type="ECO:0000313" key="2">
    <source>
        <dbReference type="EMBL" id="QDX93200.1"/>
    </source>
</evidence>
<dbReference type="Pfam" id="PF13460">
    <property type="entry name" value="NAD_binding_10"/>
    <property type="match status" value="1"/>
</dbReference>
<name>A0A518V873_BRELA</name>
<feature type="domain" description="NAD(P)-binding" evidence="1">
    <location>
        <begin position="7"/>
        <end position="200"/>
    </location>
</feature>
<dbReference type="AlphaFoldDB" id="A0A518V873"/>
<dbReference type="PANTHER" id="PTHR43355">
    <property type="entry name" value="FLAVIN REDUCTASE (NADPH)"/>
    <property type="match status" value="1"/>
</dbReference>
<dbReference type="InterPro" id="IPR051606">
    <property type="entry name" value="Polyketide_Oxido-like"/>
</dbReference>
<keyword evidence="3" id="KW-1185">Reference proteome</keyword>
<dbReference type="InterPro" id="IPR036291">
    <property type="entry name" value="NAD(P)-bd_dom_sf"/>
</dbReference>
<organism evidence="2 3">
    <name type="scientific">Brevibacillus laterosporus</name>
    <name type="common">Bacillus laterosporus</name>
    <dbReference type="NCBI Taxonomy" id="1465"/>
    <lineage>
        <taxon>Bacteria</taxon>
        <taxon>Bacillati</taxon>
        <taxon>Bacillota</taxon>
        <taxon>Bacilli</taxon>
        <taxon>Bacillales</taxon>
        <taxon>Paenibacillaceae</taxon>
        <taxon>Brevibacillus</taxon>
    </lineage>
</organism>
<accession>A0A518V873</accession>
<proteinExistence type="predicted"/>
<dbReference type="PANTHER" id="PTHR43355:SF2">
    <property type="entry name" value="FLAVIN REDUCTASE (NADPH)"/>
    <property type="match status" value="1"/>
</dbReference>